<evidence type="ECO:0000256" key="1">
    <source>
        <dbReference type="SAM" id="MobiDB-lite"/>
    </source>
</evidence>
<organism evidence="2 3">
    <name type="scientific">Aspergillus calidoustus</name>
    <dbReference type="NCBI Taxonomy" id="454130"/>
    <lineage>
        <taxon>Eukaryota</taxon>
        <taxon>Fungi</taxon>
        <taxon>Dikarya</taxon>
        <taxon>Ascomycota</taxon>
        <taxon>Pezizomycotina</taxon>
        <taxon>Eurotiomycetes</taxon>
        <taxon>Eurotiomycetidae</taxon>
        <taxon>Eurotiales</taxon>
        <taxon>Aspergillaceae</taxon>
        <taxon>Aspergillus</taxon>
        <taxon>Aspergillus subgen. Nidulantes</taxon>
    </lineage>
</organism>
<dbReference type="EMBL" id="CDMC01000002">
    <property type="protein sequence ID" value="CEN60427.1"/>
    <property type="molecule type" value="Genomic_DNA"/>
</dbReference>
<feature type="region of interest" description="Disordered" evidence="1">
    <location>
        <begin position="1"/>
        <end position="24"/>
    </location>
</feature>
<dbReference type="Proteomes" id="UP000054771">
    <property type="component" value="Unassembled WGS sequence"/>
</dbReference>
<name>A0A0U5GP34_ASPCI</name>
<sequence>MTSQRLDISPTATPPTQARAGLYPTIPSSNHRASTQYGCPTSPIHPFSAPAEAGIQQPARLLLTSTFHQPCSWSASLVSLYIACDRSYRASRNSATRALISWSVGIWWDFALVSWTSRSSSVDSTALSSIVAFAPWPSVTVIRSIPYQHNPPRSPRLKNPLFRRNHRRNLLILPKMPHIDALRDPHAPILSHTHVLCVLRRKARDILIRIHTIHWTDHKPIDTLSVMEAQDHLLMRFSPAGLALCFVNSLCDLASSWFRTLAAVERDFLLDMYGGHG</sequence>
<gene>
    <name evidence="2" type="ORF">ASPCAL02867</name>
</gene>
<reference evidence="3" key="1">
    <citation type="journal article" date="2016" name="Genome Announc.">
        <title>Draft genome sequences of fungus Aspergillus calidoustus.</title>
        <authorList>
            <person name="Horn F."/>
            <person name="Linde J."/>
            <person name="Mattern D.J."/>
            <person name="Walther G."/>
            <person name="Guthke R."/>
            <person name="Scherlach K."/>
            <person name="Martin K."/>
            <person name="Brakhage A.A."/>
            <person name="Petzke L."/>
            <person name="Valiante V."/>
        </authorList>
    </citation>
    <scope>NUCLEOTIDE SEQUENCE [LARGE SCALE GENOMIC DNA]</scope>
    <source>
        <strain evidence="3">SF006504</strain>
    </source>
</reference>
<accession>A0A0U5GP34</accession>
<proteinExistence type="predicted"/>
<dbReference type="AlphaFoldDB" id="A0A0U5GP34"/>
<keyword evidence="3" id="KW-1185">Reference proteome</keyword>
<evidence type="ECO:0000313" key="3">
    <source>
        <dbReference type="Proteomes" id="UP000054771"/>
    </source>
</evidence>
<protein>
    <submittedName>
        <fullName evidence="2">Uncharacterized protein</fullName>
    </submittedName>
</protein>
<feature type="compositionally biased region" description="Polar residues" evidence="1">
    <location>
        <begin position="1"/>
        <end position="16"/>
    </location>
</feature>
<evidence type="ECO:0000313" key="2">
    <source>
        <dbReference type="EMBL" id="CEN60427.1"/>
    </source>
</evidence>